<feature type="non-terminal residue" evidence="2">
    <location>
        <position position="1"/>
    </location>
</feature>
<dbReference type="OrthoDB" id="101614at2759"/>
<name>A0A371GRH7_MUCPR</name>
<accession>A0A371GRH7</accession>
<dbReference type="CDD" id="cd01647">
    <property type="entry name" value="RT_LTR"/>
    <property type="match status" value="1"/>
</dbReference>
<keyword evidence="3" id="KW-1185">Reference proteome</keyword>
<dbReference type="InterPro" id="IPR053134">
    <property type="entry name" value="RNA-dir_DNA_polymerase"/>
</dbReference>
<dbReference type="InterPro" id="IPR000477">
    <property type="entry name" value="RT_dom"/>
</dbReference>
<dbReference type="EMBL" id="QJKJ01004686">
    <property type="protein sequence ID" value="RDX93154.1"/>
    <property type="molecule type" value="Genomic_DNA"/>
</dbReference>
<protein>
    <submittedName>
        <fullName evidence="2">Retrovirus-related Pol polyprotein from transposon gypsy</fullName>
    </submittedName>
</protein>
<dbReference type="Pfam" id="PF00078">
    <property type="entry name" value="RVT_1"/>
    <property type="match status" value="1"/>
</dbReference>
<gene>
    <name evidence="2" type="primary">pol</name>
    <name evidence="2" type="ORF">CR513_24630</name>
</gene>
<comment type="caution">
    <text evidence="2">The sequence shown here is derived from an EMBL/GenBank/DDBJ whole genome shotgun (WGS) entry which is preliminary data.</text>
</comment>
<dbReference type="PANTHER" id="PTHR24559">
    <property type="entry name" value="TRANSPOSON TY3-I GAG-POL POLYPROTEIN"/>
    <property type="match status" value="1"/>
</dbReference>
<feature type="domain" description="Reverse transcriptase" evidence="1">
    <location>
        <begin position="2"/>
        <end position="86"/>
    </location>
</feature>
<organism evidence="2 3">
    <name type="scientific">Mucuna pruriens</name>
    <name type="common">Velvet bean</name>
    <name type="synonym">Dolichos pruriens</name>
    <dbReference type="NCBI Taxonomy" id="157652"/>
    <lineage>
        <taxon>Eukaryota</taxon>
        <taxon>Viridiplantae</taxon>
        <taxon>Streptophyta</taxon>
        <taxon>Embryophyta</taxon>
        <taxon>Tracheophyta</taxon>
        <taxon>Spermatophyta</taxon>
        <taxon>Magnoliopsida</taxon>
        <taxon>eudicotyledons</taxon>
        <taxon>Gunneridae</taxon>
        <taxon>Pentapetalae</taxon>
        <taxon>rosids</taxon>
        <taxon>fabids</taxon>
        <taxon>Fabales</taxon>
        <taxon>Fabaceae</taxon>
        <taxon>Papilionoideae</taxon>
        <taxon>50 kb inversion clade</taxon>
        <taxon>NPAAA clade</taxon>
        <taxon>indigoferoid/millettioid clade</taxon>
        <taxon>Phaseoleae</taxon>
        <taxon>Mucuna</taxon>
    </lineage>
</organism>
<reference evidence="2" key="1">
    <citation type="submission" date="2018-05" db="EMBL/GenBank/DDBJ databases">
        <title>Draft genome of Mucuna pruriens seed.</title>
        <authorList>
            <person name="Nnadi N.E."/>
            <person name="Vos R."/>
            <person name="Hasami M.H."/>
            <person name="Devisetty U.K."/>
            <person name="Aguiy J.C."/>
        </authorList>
    </citation>
    <scope>NUCLEOTIDE SEQUENCE [LARGE SCALE GENOMIC DNA]</scope>
    <source>
        <strain evidence="2">JCA_2017</strain>
    </source>
</reference>
<dbReference type="Gene3D" id="3.30.70.270">
    <property type="match status" value="1"/>
</dbReference>
<dbReference type="Gene3D" id="3.10.10.10">
    <property type="entry name" value="HIV Type 1 Reverse Transcriptase, subunit A, domain 1"/>
    <property type="match status" value="1"/>
</dbReference>
<dbReference type="AlphaFoldDB" id="A0A371GRH7"/>
<dbReference type="InterPro" id="IPR043502">
    <property type="entry name" value="DNA/RNA_pol_sf"/>
</dbReference>
<dbReference type="InterPro" id="IPR043128">
    <property type="entry name" value="Rev_trsase/Diguanyl_cyclase"/>
</dbReference>
<sequence>MDGFSRYNQIRMAPKDKEKTTFITTWGTFCYKVMPFGLKNVEATYQRVMVTLFHNMMHKEEDVYVDDMIAKTTHRRPMKTFRKAVKISAQAKPHQLLGFIVNKRGIELDPDKVKAIRDIPAPKTEIESQLHSPIHLLVDGYLQPNIQTPMEEPKGGIESRMPRSLRKSQAVPRVTSCSRYNST</sequence>
<dbReference type="SUPFAM" id="SSF56672">
    <property type="entry name" value="DNA/RNA polymerases"/>
    <property type="match status" value="1"/>
</dbReference>
<dbReference type="PANTHER" id="PTHR24559:SF457">
    <property type="entry name" value="RNA-DIRECTED DNA POLYMERASE HOMOLOG"/>
    <property type="match status" value="1"/>
</dbReference>
<dbReference type="Proteomes" id="UP000257109">
    <property type="component" value="Unassembled WGS sequence"/>
</dbReference>
<evidence type="ECO:0000313" key="3">
    <source>
        <dbReference type="Proteomes" id="UP000257109"/>
    </source>
</evidence>
<evidence type="ECO:0000313" key="2">
    <source>
        <dbReference type="EMBL" id="RDX93154.1"/>
    </source>
</evidence>
<proteinExistence type="predicted"/>
<evidence type="ECO:0000259" key="1">
    <source>
        <dbReference type="Pfam" id="PF00078"/>
    </source>
</evidence>
<dbReference type="STRING" id="157652.A0A371GRH7"/>